<evidence type="ECO:0000313" key="3">
    <source>
        <dbReference type="Proteomes" id="UP000273083"/>
    </source>
</evidence>
<comment type="caution">
    <text evidence="2">The sequence shown here is derived from an EMBL/GenBank/DDBJ whole genome shotgun (WGS) entry which is preliminary data.</text>
</comment>
<dbReference type="Proteomes" id="UP000273083">
    <property type="component" value="Unassembled WGS sequence"/>
</dbReference>
<proteinExistence type="predicted"/>
<dbReference type="RefSeq" id="WP_243115335.1">
    <property type="nucleotide sequence ID" value="NZ_RJVG01000005.1"/>
</dbReference>
<evidence type="ECO:0000256" key="1">
    <source>
        <dbReference type="SAM" id="Phobius"/>
    </source>
</evidence>
<feature type="transmembrane region" description="Helical" evidence="1">
    <location>
        <begin position="203"/>
        <end position="222"/>
    </location>
</feature>
<accession>A0A3N1XPI8</accession>
<keyword evidence="1" id="KW-0472">Membrane</keyword>
<feature type="transmembrane region" description="Helical" evidence="1">
    <location>
        <begin position="118"/>
        <end position="137"/>
    </location>
</feature>
<feature type="transmembrane region" description="Helical" evidence="1">
    <location>
        <begin position="30"/>
        <end position="50"/>
    </location>
</feature>
<feature type="transmembrane region" description="Helical" evidence="1">
    <location>
        <begin position="165"/>
        <end position="191"/>
    </location>
</feature>
<keyword evidence="3" id="KW-1185">Reference proteome</keyword>
<gene>
    <name evidence="2" type="ORF">EDD66_105117</name>
</gene>
<keyword evidence="1" id="KW-0812">Transmembrane</keyword>
<reference evidence="2 3" key="1">
    <citation type="submission" date="2018-11" db="EMBL/GenBank/DDBJ databases">
        <title>Genomic Encyclopedia of Type Strains, Phase IV (KMG-IV): sequencing the most valuable type-strain genomes for metagenomic binning, comparative biology and taxonomic classification.</title>
        <authorList>
            <person name="Goeker M."/>
        </authorList>
    </citation>
    <scope>NUCLEOTIDE SEQUENCE [LARGE SCALE GENOMIC DNA]</scope>
    <source>
        <strain evidence="2 3">DSM 26537</strain>
    </source>
</reference>
<name>A0A3N1XPI8_9FIRM</name>
<evidence type="ECO:0000313" key="2">
    <source>
        <dbReference type="EMBL" id="ROR28178.1"/>
    </source>
</evidence>
<dbReference type="InterPro" id="IPR008875">
    <property type="entry name" value="TraX"/>
</dbReference>
<feature type="transmembrane region" description="Helical" evidence="1">
    <location>
        <begin position="87"/>
        <end position="106"/>
    </location>
</feature>
<protein>
    <submittedName>
        <fullName evidence="2">TraX protein</fullName>
    </submittedName>
</protein>
<keyword evidence="1" id="KW-1133">Transmembrane helix</keyword>
<dbReference type="AlphaFoldDB" id="A0A3N1XPI8"/>
<dbReference type="Pfam" id="PF05857">
    <property type="entry name" value="TraX"/>
    <property type="match status" value="1"/>
</dbReference>
<feature type="transmembrane region" description="Helical" evidence="1">
    <location>
        <begin position="62"/>
        <end position="81"/>
    </location>
</feature>
<dbReference type="EMBL" id="RJVG01000005">
    <property type="protein sequence ID" value="ROR28178.1"/>
    <property type="molecule type" value="Genomic_DNA"/>
</dbReference>
<feature type="transmembrane region" description="Helical" evidence="1">
    <location>
        <begin position="143"/>
        <end position="158"/>
    </location>
</feature>
<sequence>MNSFTLKMIAIITMLIDHTAHVLIPPDEPIYYVMRAIGRLAFPIFCFLIVEGLFHTRNVNKYMLRLGIFALISEIPFDLAIKGEPFYEYYQSVYFTLLIGLAVIYGLHKIKIHFPSNLPVSIILQLIVILAGCILAILLKTDYNAMGVILILAFYLFREKKLFLILSVLFVTIVIGGRFEGIASFSLIFILLYNGLRGPKVKYLFYAFYPVHLLCLYLIATFL</sequence>
<organism evidence="2 3">
    <name type="scientific">Mobilisporobacter senegalensis</name>
    <dbReference type="NCBI Taxonomy" id="1329262"/>
    <lineage>
        <taxon>Bacteria</taxon>
        <taxon>Bacillati</taxon>
        <taxon>Bacillota</taxon>
        <taxon>Clostridia</taxon>
        <taxon>Lachnospirales</taxon>
        <taxon>Lachnospiraceae</taxon>
        <taxon>Mobilisporobacter</taxon>
    </lineage>
</organism>